<dbReference type="EC" id="3.1.11.5" evidence="13"/>
<dbReference type="Gene3D" id="3.40.50.300">
    <property type="entry name" value="P-loop containing nucleotide triphosphate hydrolases"/>
    <property type="match status" value="3"/>
</dbReference>
<evidence type="ECO:0000256" key="1">
    <source>
        <dbReference type="ARBA" id="ARBA00022722"/>
    </source>
</evidence>
<evidence type="ECO:0000256" key="9">
    <source>
        <dbReference type="ARBA" id="ARBA00023204"/>
    </source>
</evidence>
<dbReference type="Pfam" id="PF21445">
    <property type="entry name" value="ADDB_N"/>
    <property type="match status" value="1"/>
</dbReference>
<dbReference type="InterPro" id="IPR049035">
    <property type="entry name" value="ADDB_N"/>
</dbReference>
<keyword evidence="6" id="KW-0269">Exonuclease</keyword>
<dbReference type="GO" id="GO:0008854">
    <property type="term" value="F:exodeoxyribonuclease V activity"/>
    <property type="evidence" value="ECO:0007669"/>
    <property type="project" value="UniProtKB-EC"/>
</dbReference>
<evidence type="ECO:0000313" key="13">
    <source>
        <dbReference type="EMBL" id="MCC2163751.1"/>
    </source>
</evidence>
<dbReference type="EMBL" id="JAJEPU010000004">
    <property type="protein sequence ID" value="MCC2163751.1"/>
    <property type="molecule type" value="Genomic_DNA"/>
</dbReference>
<gene>
    <name evidence="13" type="ORF">LKD32_02450</name>
</gene>
<evidence type="ECO:0000256" key="6">
    <source>
        <dbReference type="ARBA" id="ARBA00022839"/>
    </source>
</evidence>
<dbReference type="Pfam" id="PF12705">
    <property type="entry name" value="PDDEXK_1"/>
    <property type="match status" value="1"/>
</dbReference>
<feature type="region of interest" description="Disordered" evidence="10">
    <location>
        <begin position="724"/>
        <end position="743"/>
    </location>
</feature>
<dbReference type="InterPro" id="IPR011604">
    <property type="entry name" value="PDDEXK-like_dom_sf"/>
</dbReference>
<dbReference type="Gene3D" id="3.90.320.10">
    <property type="match status" value="1"/>
</dbReference>
<dbReference type="GO" id="GO:0006310">
    <property type="term" value="P:DNA recombination"/>
    <property type="evidence" value="ECO:0007669"/>
    <property type="project" value="TreeGrafter"/>
</dbReference>
<feature type="compositionally biased region" description="Basic and acidic residues" evidence="10">
    <location>
        <begin position="724"/>
        <end position="734"/>
    </location>
</feature>
<feature type="domain" description="PD-(D/E)XK endonuclease-like" evidence="11">
    <location>
        <begin position="813"/>
        <end position="1152"/>
    </location>
</feature>
<dbReference type="GO" id="GO:0006281">
    <property type="term" value="P:DNA repair"/>
    <property type="evidence" value="ECO:0007669"/>
    <property type="project" value="UniProtKB-KW"/>
</dbReference>
<evidence type="ECO:0000313" key="14">
    <source>
        <dbReference type="Proteomes" id="UP001198962"/>
    </source>
</evidence>
<dbReference type="GO" id="GO:0003677">
    <property type="term" value="F:DNA binding"/>
    <property type="evidence" value="ECO:0007669"/>
    <property type="project" value="UniProtKB-KW"/>
</dbReference>
<evidence type="ECO:0000256" key="3">
    <source>
        <dbReference type="ARBA" id="ARBA00022763"/>
    </source>
</evidence>
<comment type="caution">
    <text evidence="13">The sequence shown here is derived from an EMBL/GenBank/DDBJ whole genome shotgun (WGS) entry which is preliminary data.</text>
</comment>
<evidence type="ECO:0000259" key="11">
    <source>
        <dbReference type="Pfam" id="PF12705"/>
    </source>
</evidence>
<keyword evidence="3" id="KW-0227">DNA damage</keyword>
<protein>
    <submittedName>
        <fullName evidence="13">Exodeoxyribonuclease V subunit gamma</fullName>
        <ecNumber evidence="13">3.1.11.5</ecNumber>
    </submittedName>
</protein>
<evidence type="ECO:0000256" key="5">
    <source>
        <dbReference type="ARBA" id="ARBA00022806"/>
    </source>
</evidence>
<evidence type="ECO:0000256" key="8">
    <source>
        <dbReference type="ARBA" id="ARBA00023125"/>
    </source>
</evidence>
<keyword evidence="14" id="KW-1185">Reference proteome</keyword>
<keyword evidence="9" id="KW-0234">DNA repair</keyword>
<keyword evidence="1" id="KW-0540">Nuclease</keyword>
<evidence type="ECO:0000256" key="7">
    <source>
        <dbReference type="ARBA" id="ARBA00022840"/>
    </source>
</evidence>
<evidence type="ECO:0000256" key="4">
    <source>
        <dbReference type="ARBA" id="ARBA00022801"/>
    </source>
</evidence>
<dbReference type="GO" id="GO:0004386">
    <property type="term" value="F:helicase activity"/>
    <property type="evidence" value="ECO:0007669"/>
    <property type="project" value="UniProtKB-KW"/>
</dbReference>
<dbReference type="PANTHER" id="PTHR30591:SF1">
    <property type="entry name" value="RECBCD ENZYME SUBUNIT RECC"/>
    <property type="match status" value="1"/>
</dbReference>
<keyword evidence="2" id="KW-0547">Nucleotide-binding</keyword>
<sequence>MALQLILGGSGSGKTTALYEMVIQESIQNSNESYFVIVPEQFTMQAQKDMVMMHPAHGTMNIDVLSFQRLAYRVFEELAVENLQVLDDMGKSMVLRKVTALCRKQLVLFSGHLNQAGFVGQLKSMISEFYQYGLTPELLRETAPEAKSPLLRQKLEEFAVVFESFQQYIEGHYITAEQVLDVLCRMIPKSQIIKNSKIALDGYTGFTPVQYRLIELLLVYAKDVTVTVTADPSEAIYRNMGMQNLFYMSHQMVVRLSELAEKNQVRKLPDRLLNQEPLPRFKKSPGIGWLERHLFRYGGGNFQGKRDHSIELYQASGVSEEIERVVHQIGRAVKQEGLRYRDIAVVTGDLEGYGREIQHQFALNEIPCFLDDRKTVLDNSLVELIRSALEAVRRDFSYESVFRFLRTGLVVRESEMTDRMENYVLALGIRGGRRFRETWERTYRGAKELNLVELNAFKEKALAPLFHLQKAFHREDLNVSGMVQGLFELLTECRAEEKMEAYAQYFHEIGEFRLEKEYTQVYGLVRELLDRLSQLLGEEKVSRQEFQEILDAGFAEISVGVIPATVDRVVVGDIVRTRLAHIKVLFFIGVNDGIVPMHRDSGSLLSDREREFFGQCHLELAPTAREDSFRQRFYLYRLMTKPSERLVVSYSCVGPDGKSRRPSYLIGELKNMFPGLSVIREEWETRREKEKIYSLEEARKQLIFGIGEFRDDVELWRESSVQKEQSAQKEKENGSTEASKGEVNVVADPKKQKEMQVWKEHAEFLELYRWFLNSGEHQSEAEKLADASCYIYEKQGIGHAVAQALYGTILSGSVTRLEQYAACAYGHFLKYGLELEERAKFELAPADLGNLFHDSIDLCFERVKDQGLDWQTITEEQRKDLVHSCVESVASDYGNQILGSSSRNAYLAKRVEQITQRTVWALQQQIQRGDFVPAGFEVSFSSADNLNAMKIALSEEESLHLRGRIDRMDLCEDGDQVYVKIIDYKSGSTSFDLMALYYGLQLQLVVYMDAVMEMTERRYPEKKVVPAGILYYNISDPVVQKEEHADAEMVDAQILRQLRMNGLINSELEAIHHLDRTIEKESDIIPVVLKNGEVQESKSSVANRERFDSLRTYVHEKVRKIGQEILDGRISVEPYKNGQRSACDYCPYHAVCGFDKKSAGYEFKKWKKMKSEEIWEEICQTDQREKKKK</sequence>
<organism evidence="13 14">
    <name type="scientific">Brotaphodocola catenula</name>
    <dbReference type="NCBI Taxonomy" id="2885361"/>
    <lineage>
        <taxon>Bacteria</taxon>
        <taxon>Bacillati</taxon>
        <taxon>Bacillota</taxon>
        <taxon>Clostridia</taxon>
        <taxon>Lachnospirales</taxon>
        <taxon>Lachnospiraceae</taxon>
        <taxon>Brotaphodocola</taxon>
    </lineage>
</organism>
<keyword evidence="8" id="KW-0238">DNA-binding</keyword>
<proteinExistence type="predicted"/>
<dbReference type="PANTHER" id="PTHR30591">
    <property type="entry name" value="RECBCD ENZYME SUBUNIT RECC"/>
    <property type="match status" value="1"/>
</dbReference>
<dbReference type="Proteomes" id="UP001198962">
    <property type="component" value="Unassembled WGS sequence"/>
</dbReference>
<keyword evidence="4 13" id="KW-0378">Hydrolase</keyword>
<dbReference type="GO" id="GO:0005524">
    <property type="term" value="F:ATP binding"/>
    <property type="evidence" value="ECO:0007669"/>
    <property type="project" value="UniProtKB-KW"/>
</dbReference>
<dbReference type="InterPro" id="IPR038726">
    <property type="entry name" value="PDDEXK_AddAB-type"/>
</dbReference>
<dbReference type="AlphaFoldDB" id="A0AAE3AN89"/>
<dbReference type="SUPFAM" id="SSF52540">
    <property type="entry name" value="P-loop containing nucleoside triphosphate hydrolases"/>
    <property type="match status" value="2"/>
</dbReference>
<accession>A0AAE3AN89</accession>
<keyword evidence="5" id="KW-0347">Helicase</keyword>
<name>A0AAE3AN89_9FIRM</name>
<evidence type="ECO:0000256" key="10">
    <source>
        <dbReference type="SAM" id="MobiDB-lite"/>
    </source>
</evidence>
<dbReference type="InterPro" id="IPR027417">
    <property type="entry name" value="P-loop_NTPase"/>
</dbReference>
<keyword evidence="7" id="KW-0067">ATP-binding</keyword>
<evidence type="ECO:0000256" key="2">
    <source>
        <dbReference type="ARBA" id="ARBA00022741"/>
    </source>
</evidence>
<evidence type="ECO:0000259" key="12">
    <source>
        <dbReference type="Pfam" id="PF21445"/>
    </source>
</evidence>
<reference evidence="13" key="1">
    <citation type="submission" date="2021-10" db="EMBL/GenBank/DDBJ databases">
        <title>Anaerobic single-cell dispensing facilitates the cultivation of human gut bacteria.</title>
        <authorList>
            <person name="Afrizal A."/>
        </authorList>
    </citation>
    <scope>NUCLEOTIDE SEQUENCE</scope>
    <source>
        <strain evidence="13">CLA-AA-H274</strain>
    </source>
</reference>
<feature type="domain" description="ATP-dependent helicase/deoxyribonuclease subunit B N-terminal" evidence="12">
    <location>
        <begin position="5"/>
        <end position="291"/>
    </location>
</feature>
<dbReference type="RefSeq" id="WP_308450543.1">
    <property type="nucleotide sequence ID" value="NZ_JAJEPU010000004.1"/>
</dbReference>